<evidence type="ECO:0000256" key="1">
    <source>
        <dbReference type="ARBA" id="ARBA00022679"/>
    </source>
</evidence>
<keyword evidence="2 5" id="KW-0547">Nucleotide-binding</keyword>
<feature type="region of interest" description="Disordered" evidence="6">
    <location>
        <begin position="1"/>
        <end position="34"/>
    </location>
</feature>
<dbReference type="InterPro" id="IPR000719">
    <property type="entry name" value="Prot_kinase_dom"/>
</dbReference>
<feature type="compositionally biased region" description="Low complexity" evidence="6">
    <location>
        <begin position="368"/>
        <end position="378"/>
    </location>
</feature>
<keyword evidence="4 5" id="KW-0067">ATP-binding</keyword>
<dbReference type="Proteomes" id="UP000655044">
    <property type="component" value="Unassembled WGS sequence"/>
</dbReference>
<dbReference type="PROSITE" id="PS00107">
    <property type="entry name" value="PROTEIN_KINASE_ATP"/>
    <property type="match status" value="1"/>
</dbReference>
<dbReference type="PROSITE" id="PS50011">
    <property type="entry name" value="PROTEIN_KINASE_DOM"/>
    <property type="match status" value="1"/>
</dbReference>
<feature type="binding site" evidence="5">
    <location>
        <position position="69"/>
    </location>
    <ligand>
        <name>ATP</name>
        <dbReference type="ChEBI" id="CHEBI:30616"/>
    </ligand>
</feature>
<keyword evidence="10" id="KW-1185">Reference proteome</keyword>
<gene>
    <name evidence="9" type="ORF">Pro02_54200</name>
</gene>
<dbReference type="InterPro" id="IPR008271">
    <property type="entry name" value="Ser/Thr_kinase_AS"/>
</dbReference>
<comment type="caution">
    <text evidence="9">The sequence shown here is derived from an EMBL/GenBank/DDBJ whole genome shotgun (WGS) entry which is preliminary data.</text>
</comment>
<dbReference type="Pfam" id="PF00069">
    <property type="entry name" value="Pkinase"/>
    <property type="match status" value="1"/>
</dbReference>
<keyword evidence="7" id="KW-1133">Transmembrane helix</keyword>
<evidence type="ECO:0000313" key="10">
    <source>
        <dbReference type="Proteomes" id="UP000655044"/>
    </source>
</evidence>
<dbReference type="InterPro" id="IPR017441">
    <property type="entry name" value="Protein_kinase_ATP_BS"/>
</dbReference>
<sequence>MDTVTPRGMATGEGELPREHYVNQPGVGGLRAGDPEQIGPYRLLGRLGEGGMGTVYLALAPTGRPVAVKVVKAEFAIEEGFAARFHAEVDNARRVASFCTAQVLDNGNAGDGRPYMVTEYIAGTPLSRQITEHGALEPGPLHGVALGVAAALAAIHVAGLVHRDLKPANVILSMSGPRVIDFGIARALDATSGFTKSGEVLGSPGWWAPEQVRGQEITPAADVFAWGCLVAYAGNGRHPYGRGDMITMATRLLNSPPDLGALPAPLNDLVRRATTMDPYQRPTAQDLLIALVGGGIAAPAPGPAAGRPAPTLIATDLLTESWDPPPNVEPDSTQTLGVIGSLGTETTPPPYPWTTGPSSLPPRPPAAPAGTGPSRTAPPATPEPAPSPGQPGPAPRESSSPHGTPEPPRNRRRLVIAALAALAALAVTAVVLVNAVGGTAGTGTTGRQTPAAGTTAATDIGRRIALDSPFTGPQLVIPRAPACGLTSYRGASPENGRFCVVRWVLLNTGGEPVPLGGPPPVLVDDRGTAHAPGPLTSGLPDTLIPGGKVDGDLVYDLQPARNPATLTVQLTEGGKKIEVKLS</sequence>
<reference evidence="9" key="1">
    <citation type="submission" date="2021-01" db="EMBL/GenBank/DDBJ databases">
        <title>Whole genome shotgun sequence of Planobispora rosea NBRC 15558.</title>
        <authorList>
            <person name="Komaki H."/>
            <person name="Tamura T."/>
        </authorList>
    </citation>
    <scope>NUCLEOTIDE SEQUENCE</scope>
    <source>
        <strain evidence="9">NBRC 15558</strain>
    </source>
</reference>
<dbReference type="AlphaFoldDB" id="A0A8J3S6U0"/>
<dbReference type="Gene3D" id="3.30.200.20">
    <property type="entry name" value="Phosphorylase Kinase, domain 1"/>
    <property type="match status" value="1"/>
</dbReference>
<evidence type="ECO:0000256" key="7">
    <source>
        <dbReference type="SAM" id="Phobius"/>
    </source>
</evidence>
<evidence type="ECO:0000256" key="5">
    <source>
        <dbReference type="PROSITE-ProRule" id="PRU10141"/>
    </source>
</evidence>
<evidence type="ECO:0000259" key="8">
    <source>
        <dbReference type="PROSITE" id="PS50011"/>
    </source>
</evidence>
<dbReference type="GO" id="GO:0005524">
    <property type="term" value="F:ATP binding"/>
    <property type="evidence" value="ECO:0007669"/>
    <property type="project" value="UniProtKB-UniRule"/>
</dbReference>
<evidence type="ECO:0000256" key="6">
    <source>
        <dbReference type="SAM" id="MobiDB-lite"/>
    </source>
</evidence>
<dbReference type="PANTHER" id="PTHR43289:SF34">
    <property type="entry name" value="SERINE_THREONINE-PROTEIN KINASE YBDM-RELATED"/>
    <property type="match status" value="1"/>
</dbReference>
<evidence type="ECO:0000256" key="4">
    <source>
        <dbReference type="ARBA" id="ARBA00022840"/>
    </source>
</evidence>
<feature type="domain" description="Protein kinase" evidence="8">
    <location>
        <begin position="41"/>
        <end position="292"/>
    </location>
</feature>
<dbReference type="SMART" id="SM00220">
    <property type="entry name" value="S_TKc"/>
    <property type="match status" value="1"/>
</dbReference>
<dbReference type="PROSITE" id="PS00108">
    <property type="entry name" value="PROTEIN_KINASE_ST"/>
    <property type="match status" value="1"/>
</dbReference>
<feature type="transmembrane region" description="Helical" evidence="7">
    <location>
        <begin position="414"/>
        <end position="437"/>
    </location>
</feature>
<dbReference type="Gene3D" id="1.10.510.10">
    <property type="entry name" value="Transferase(Phosphotransferase) domain 1"/>
    <property type="match status" value="1"/>
</dbReference>
<protein>
    <recommendedName>
        <fullName evidence="8">Protein kinase domain-containing protein</fullName>
    </recommendedName>
</protein>
<name>A0A8J3S6U0_PLARO</name>
<evidence type="ECO:0000313" key="9">
    <source>
        <dbReference type="EMBL" id="GIH87012.1"/>
    </source>
</evidence>
<accession>A0A8J3S6U0</accession>
<evidence type="ECO:0000256" key="3">
    <source>
        <dbReference type="ARBA" id="ARBA00022777"/>
    </source>
</evidence>
<feature type="compositionally biased region" description="Pro residues" evidence="6">
    <location>
        <begin position="379"/>
        <end position="394"/>
    </location>
</feature>
<evidence type="ECO:0000256" key="2">
    <source>
        <dbReference type="ARBA" id="ARBA00022741"/>
    </source>
</evidence>
<keyword evidence="7" id="KW-0812">Transmembrane</keyword>
<dbReference type="GO" id="GO:0004674">
    <property type="term" value="F:protein serine/threonine kinase activity"/>
    <property type="evidence" value="ECO:0007669"/>
    <property type="project" value="TreeGrafter"/>
</dbReference>
<organism evidence="9 10">
    <name type="scientific">Planobispora rosea</name>
    <dbReference type="NCBI Taxonomy" id="35762"/>
    <lineage>
        <taxon>Bacteria</taxon>
        <taxon>Bacillati</taxon>
        <taxon>Actinomycetota</taxon>
        <taxon>Actinomycetes</taxon>
        <taxon>Streptosporangiales</taxon>
        <taxon>Streptosporangiaceae</taxon>
        <taxon>Planobispora</taxon>
    </lineage>
</organism>
<dbReference type="InterPro" id="IPR011009">
    <property type="entry name" value="Kinase-like_dom_sf"/>
</dbReference>
<feature type="region of interest" description="Disordered" evidence="6">
    <location>
        <begin position="319"/>
        <end position="409"/>
    </location>
</feature>
<dbReference type="EMBL" id="BOOI01000053">
    <property type="protein sequence ID" value="GIH87012.1"/>
    <property type="molecule type" value="Genomic_DNA"/>
</dbReference>
<dbReference type="CDD" id="cd14014">
    <property type="entry name" value="STKc_PknB_like"/>
    <property type="match status" value="1"/>
</dbReference>
<keyword evidence="3" id="KW-0418">Kinase</keyword>
<proteinExistence type="predicted"/>
<keyword evidence="7" id="KW-0472">Membrane</keyword>
<dbReference type="PANTHER" id="PTHR43289">
    <property type="entry name" value="MITOGEN-ACTIVATED PROTEIN KINASE KINASE KINASE 20-RELATED"/>
    <property type="match status" value="1"/>
</dbReference>
<keyword evidence="1" id="KW-0808">Transferase</keyword>
<dbReference type="SUPFAM" id="SSF56112">
    <property type="entry name" value="Protein kinase-like (PK-like)"/>
    <property type="match status" value="1"/>
</dbReference>